<proteinExistence type="predicted"/>
<evidence type="ECO:0008006" key="3">
    <source>
        <dbReference type="Google" id="ProtNLM"/>
    </source>
</evidence>
<dbReference type="Proteomes" id="UP000318307">
    <property type="component" value="Unassembled WGS sequence"/>
</dbReference>
<reference evidence="1 2" key="1">
    <citation type="submission" date="2019-07" db="EMBL/GenBank/DDBJ databases">
        <title>Genome sequencing of 100 strains of the haloalkaliphilic chemolithoautotrophic sulfur-oxidizing bacterium Thioalkalivibrio.</title>
        <authorList>
            <person name="Muyzer G."/>
        </authorList>
    </citation>
    <scope>NUCLEOTIDE SEQUENCE [LARGE SCALE GENOMIC DNA]</scope>
    <source>
        <strain evidence="1 2">ASO4-4</strain>
    </source>
</reference>
<accession>A0A562RQX4</accession>
<comment type="caution">
    <text evidence="1">The sequence shown here is derived from an EMBL/GenBank/DDBJ whole genome shotgun (WGS) entry which is preliminary data.</text>
</comment>
<evidence type="ECO:0000313" key="2">
    <source>
        <dbReference type="Proteomes" id="UP000318307"/>
    </source>
</evidence>
<keyword evidence="2" id="KW-1185">Reference proteome</keyword>
<dbReference type="PANTHER" id="PTHR35446">
    <property type="entry name" value="SI:CH211-175M2.5"/>
    <property type="match status" value="1"/>
</dbReference>
<sequence length="183" mass="20942">MTLVTTVAPENATGIIKEGYDMFMKNVGTIPQPMRLMSLSPALFELQLKRIQYFSKHPKLSFALLVHIRYLASKTLDYGYCMDLNLHFLKKLGYDDEALRMMEEDPGKSMLEENESTMLDFVIRAIKKPDSITPEDMAELKEQGYEEQDMLEALAQGVGMIDHAIMMQVFRIDQNCEVAYTSP</sequence>
<dbReference type="PANTHER" id="PTHR35446:SF2">
    <property type="entry name" value="CARBOXYMUCONOLACTONE DECARBOXYLASE-LIKE DOMAIN-CONTAINING PROTEIN"/>
    <property type="match status" value="1"/>
</dbReference>
<evidence type="ECO:0000313" key="1">
    <source>
        <dbReference type="EMBL" id="TWI70786.1"/>
    </source>
</evidence>
<dbReference type="InterPro" id="IPR029032">
    <property type="entry name" value="AhpD-like"/>
</dbReference>
<protein>
    <recommendedName>
        <fullName evidence="3">Peroxidase-related enzyme</fullName>
    </recommendedName>
</protein>
<dbReference type="EMBL" id="VLLC01000016">
    <property type="protein sequence ID" value="TWI70786.1"/>
    <property type="molecule type" value="Genomic_DNA"/>
</dbReference>
<organism evidence="1 2">
    <name type="scientific">Desulfobotulus alkaliphilus</name>
    <dbReference type="NCBI Taxonomy" id="622671"/>
    <lineage>
        <taxon>Bacteria</taxon>
        <taxon>Pseudomonadati</taxon>
        <taxon>Thermodesulfobacteriota</taxon>
        <taxon>Desulfobacteria</taxon>
        <taxon>Desulfobacterales</taxon>
        <taxon>Desulfobacteraceae</taxon>
        <taxon>Desulfobotulus</taxon>
    </lineage>
</organism>
<dbReference type="SUPFAM" id="SSF69118">
    <property type="entry name" value="AhpD-like"/>
    <property type="match status" value="1"/>
</dbReference>
<gene>
    <name evidence="1" type="ORF">LZ24_02207</name>
</gene>
<dbReference type="Gene3D" id="1.20.1290.10">
    <property type="entry name" value="AhpD-like"/>
    <property type="match status" value="1"/>
</dbReference>
<dbReference type="AlphaFoldDB" id="A0A562RQX4"/>
<name>A0A562RQX4_9BACT</name>